<dbReference type="Gene3D" id="1.25.40.10">
    <property type="entry name" value="Tetratricopeptide repeat domain"/>
    <property type="match status" value="2"/>
</dbReference>
<keyword evidence="5" id="KW-1185">Reference proteome</keyword>
<evidence type="ECO:0000313" key="4">
    <source>
        <dbReference type="EMBL" id="GLB33804.1"/>
    </source>
</evidence>
<dbReference type="OrthoDB" id="185373at2759"/>
<reference evidence="4" key="1">
    <citation type="submission" date="2022-07" db="EMBL/GenBank/DDBJ databases">
        <title>The genome of Lyophyllum shimeji provides insight into the initial evolution of ectomycorrhizal fungal genome.</title>
        <authorList>
            <person name="Kobayashi Y."/>
            <person name="Shibata T."/>
            <person name="Hirakawa H."/>
            <person name="Shigenobu S."/>
            <person name="Nishiyama T."/>
            <person name="Yamada A."/>
            <person name="Hasebe M."/>
            <person name="Kawaguchi M."/>
        </authorList>
    </citation>
    <scope>NUCLEOTIDE SEQUENCE</scope>
    <source>
        <strain evidence="4">AT787</strain>
    </source>
</reference>
<dbReference type="Pfam" id="PF13041">
    <property type="entry name" value="PPR_2"/>
    <property type="match status" value="1"/>
</dbReference>
<proteinExistence type="predicted"/>
<dbReference type="Pfam" id="PF01535">
    <property type="entry name" value="PPR"/>
    <property type="match status" value="1"/>
</dbReference>
<dbReference type="PANTHER" id="PTHR47942:SF63">
    <property type="entry name" value="PENTATRICOPEPTIDE REPEAT-CONTAINING PROTEIN"/>
    <property type="match status" value="1"/>
</dbReference>
<name>A0A9P3UHE1_LYOSH</name>
<dbReference type="InterPro" id="IPR051222">
    <property type="entry name" value="PPR/CCM1_RNA-binding"/>
</dbReference>
<evidence type="ECO:0000256" key="1">
    <source>
        <dbReference type="ARBA" id="ARBA00022737"/>
    </source>
</evidence>
<comment type="caution">
    <text evidence="4">The sequence shown here is derived from an EMBL/GenBank/DDBJ whole genome shotgun (WGS) entry which is preliminary data.</text>
</comment>
<feature type="region of interest" description="Disordered" evidence="3">
    <location>
        <begin position="46"/>
        <end position="81"/>
    </location>
</feature>
<feature type="repeat" description="PPR" evidence="2">
    <location>
        <begin position="126"/>
        <end position="160"/>
    </location>
</feature>
<dbReference type="InterPro" id="IPR011990">
    <property type="entry name" value="TPR-like_helical_dom_sf"/>
</dbReference>
<dbReference type="PROSITE" id="PS51375">
    <property type="entry name" value="PPR"/>
    <property type="match status" value="2"/>
</dbReference>
<sequence length="611" mass="68696">MLRRFPSNAQLNRLHFSCCCALRNYATSSTTTSRVASDAVDNLPRYLTPKSAIPNRTPQKQDEEPVSPKKVFRSRHLDASKEQASKSTIRLLEPHVLSARLKKLCDANKIDEAVSMLKNSPRDAQNTPVWNTLIWESMKAKRFNLAYQLYTDMKRRGFSPTARTFQTMFTGLSKIEDWSTHTKQLKNAHSIYDAFQRYMKSVRQHDPESAELTSNPLANYVKILGYNGLYQEIFDVYYALPSEGPLSPNEFVYTAMFEALASTPSVEGLTVPHYQHAANAKLLWTLMQKALRKIPAFTVDTHLVTSAIAALSRGHTPEFELAFTIVRDYYGLCAPGDPPSKGSLPLSQQSLDVILKLCNISKKYALCGDFLQQVKRRPDDRGGVNLLDHGHLNEVLKARIAAPDKGTAYACLETLEWMLRQEIVGRNGSKIRPNTVTYNLVLTACWRDGDWRSAARVFDLMTGYHSHDFMDGAVSPQPRRDARSVGRNLDPPPETLSSLLRTALTSRDRANVRQCLRILDYLQVDQLLAMDNGDPNRGARAKAYFIKKLASAIVEAVQFVQGASSKPSREMGRWKRLADLAVLNEQRTSAQRSDFIPSAAAKRPREGKAIV</sequence>
<dbReference type="NCBIfam" id="TIGR00756">
    <property type="entry name" value="PPR"/>
    <property type="match status" value="1"/>
</dbReference>
<dbReference type="InterPro" id="IPR002885">
    <property type="entry name" value="PPR_rpt"/>
</dbReference>
<dbReference type="Proteomes" id="UP001063166">
    <property type="component" value="Unassembled WGS sequence"/>
</dbReference>
<evidence type="ECO:0000256" key="2">
    <source>
        <dbReference type="PROSITE-ProRule" id="PRU00708"/>
    </source>
</evidence>
<dbReference type="PANTHER" id="PTHR47942">
    <property type="entry name" value="TETRATRICOPEPTIDE REPEAT (TPR)-LIKE SUPERFAMILY PROTEIN-RELATED"/>
    <property type="match status" value="1"/>
</dbReference>
<gene>
    <name evidence="4" type="ORF">LshimejAT787_0106880</name>
</gene>
<dbReference type="EMBL" id="BRPK01000001">
    <property type="protein sequence ID" value="GLB33804.1"/>
    <property type="molecule type" value="Genomic_DNA"/>
</dbReference>
<accession>A0A9P3UHE1</accession>
<organism evidence="4 5">
    <name type="scientific">Lyophyllum shimeji</name>
    <name type="common">Hon-shimeji</name>
    <name type="synonym">Tricholoma shimeji</name>
    <dbReference type="NCBI Taxonomy" id="47721"/>
    <lineage>
        <taxon>Eukaryota</taxon>
        <taxon>Fungi</taxon>
        <taxon>Dikarya</taxon>
        <taxon>Basidiomycota</taxon>
        <taxon>Agaricomycotina</taxon>
        <taxon>Agaricomycetes</taxon>
        <taxon>Agaricomycetidae</taxon>
        <taxon>Agaricales</taxon>
        <taxon>Tricholomatineae</taxon>
        <taxon>Lyophyllaceae</taxon>
        <taxon>Lyophyllum</taxon>
    </lineage>
</organism>
<dbReference type="AlphaFoldDB" id="A0A9P3UHE1"/>
<protein>
    <submittedName>
        <fullName evidence="4">PPR repeat family protein</fullName>
    </submittedName>
</protein>
<feature type="repeat" description="PPR" evidence="2">
    <location>
        <begin position="434"/>
        <end position="464"/>
    </location>
</feature>
<evidence type="ECO:0000313" key="5">
    <source>
        <dbReference type="Proteomes" id="UP001063166"/>
    </source>
</evidence>
<keyword evidence="1" id="KW-0677">Repeat</keyword>
<evidence type="ECO:0000256" key="3">
    <source>
        <dbReference type="SAM" id="MobiDB-lite"/>
    </source>
</evidence>
<feature type="region of interest" description="Disordered" evidence="3">
    <location>
        <begin position="472"/>
        <end position="491"/>
    </location>
</feature>